<organism evidence="3 4">
    <name type="scientific">Candidatus Magasanikbacteria bacterium CG10_big_fil_rev_8_21_14_0_10_40_10</name>
    <dbReference type="NCBI Taxonomy" id="1974648"/>
    <lineage>
        <taxon>Bacteria</taxon>
        <taxon>Candidatus Magasanikiibacteriota</taxon>
    </lineage>
</organism>
<accession>A0A2M6W314</accession>
<dbReference type="EMBL" id="PFBX01000049">
    <property type="protein sequence ID" value="PIT87171.1"/>
    <property type="molecule type" value="Genomic_DNA"/>
</dbReference>
<protein>
    <recommendedName>
        <fullName evidence="5">PPM-type phosphatase domain-containing protein</fullName>
    </recommendedName>
</protein>
<sequence length="780" mass="88151">MNQKVKDKRAKIMENILQLNEFFVEGDNPSKSHVLLNITEPSTPSEKTKGYFFALCDVANADKDRILKLQNIIDEIENRYYEVEDEEDKTSLEIVLHNINQQALLLARATADFNCVIGAIRQTDIIFSFYGSPQIIIFYKNKQGSYEQMDLVKQNQIEEAKEDEQMLFAQIIQGKISANDYFFAGTTKINDYFSNDRLQKIITQRPPRQSAEHIQRVLQELKNELSFGGLIIHLQERQAKNSAGGIKPPKKGSSQKSLRGLFNTEQITANILSPSLLNGLKKISHKLETAIPLPTANDGASDPVSKPSTQINALHLRARPDKTDIVKKTSINWAKIASLTGRYAYLSLKQLARGLVWLFLLLGSFFGWLAKIFGQIFNAIFNIHGQRQEILDNWSHGHKNFWQNIRQIPIVVKILILFIITSLAILTGVILYIKHQQATKQANAIFNESIQKIKEKKDSAESLLIYNNTTDVFTALAEAKKLYNELDCSEPDKKTICDQTNKDIEEIFNRVRRLYTITPKLLIDWKTLGTAVQADKITLINKKIIGFNSQNNNVFVYDQLSKTGQASTAGQSSNGLYQSAVPKEQDYALFYGSSGLTQYDPVKNTYATADISFPFDKTEIAGLTVYSRRLYSLDRTNNQIYRHDAIQTGFAKGKEWIAGSSGVDLSKAVGLTIDGDIYTATQDGHVYKFNNGQKQDYSLSGVDPALANINQIWTYYELKYLYILDSVNKRLVIIDKADGSLKKQLTATEFNQPQSMVVDEPNNTAYILDSNKVYELDLAL</sequence>
<dbReference type="AlphaFoldDB" id="A0A2M6W314"/>
<feature type="coiled-coil region" evidence="1">
    <location>
        <begin position="59"/>
        <end position="86"/>
    </location>
</feature>
<evidence type="ECO:0000313" key="4">
    <source>
        <dbReference type="Proteomes" id="UP000231183"/>
    </source>
</evidence>
<name>A0A2M6W314_9BACT</name>
<dbReference type="SUPFAM" id="SSF63825">
    <property type="entry name" value="YWTD domain"/>
    <property type="match status" value="1"/>
</dbReference>
<evidence type="ECO:0000313" key="3">
    <source>
        <dbReference type="EMBL" id="PIT87171.1"/>
    </source>
</evidence>
<dbReference type="Proteomes" id="UP000231183">
    <property type="component" value="Unassembled WGS sequence"/>
</dbReference>
<feature type="transmembrane region" description="Helical" evidence="2">
    <location>
        <begin position="355"/>
        <end position="377"/>
    </location>
</feature>
<evidence type="ECO:0000256" key="2">
    <source>
        <dbReference type="SAM" id="Phobius"/>
    </source>
</evidence>
<keyword evidence="2" id="KW-0472">Membrane</keyword>
<feature type="transmembrane region" description="Helical" evidence="2">
    <location>
        <begin position="410"/>
        <end position="433"/>
    </location>
</feature>
<evidence type="ECO:0000256" key="1">
    <source>
        <dbReference type="SAM" id="Coils"/>
    </source>
</evidence>
<comment type="caution">
    <text evidence="3">The sequence shown here is derived from an EMBL/GenBank/DDBJ whole genome shotgun (WGS) entry which is preliminary data.</text>
</comment>
<keyword evidence="1" id="KW-0175">Coiled coil</keyword>
<evidence type="ECO:0008006" key="5">
    <source>
        <dbReference type="Google" id="ProtNLM"/>
    </source>
</evidence>
<keyword evidence="2" id="KW-1133">Transmembrane helix</keyword>
<dbReference type="InterPro" id="IPR011042">
    <property type="entry name" value="6-blade_b-propeller_TolB-like"/>
</dbReference>
<dbReference type="Gene3D" id="2.120.10.30">
    <property type="entry name" value="TolB, C-terminal domain"/>
    <property type="match status" value="1"/>
</dbReference>
<proteinExistence type="predicted"/>
<keyword evidence="2" id="KW-0812">Transmembrane</keyword>
<reference evidence="4" key="1">
    <citation type="submission" date="2017-09" db="EMBL/GenBank/DDBJ databases">
        <title>Depth-based differentiation of microbial function through sediment-hosted aquifers and enrichment of novel symbionts in the deep terrestrial subsurface.</title>
        <authorList>
            <person name="Probst A.J."/>
            <person name="Ladd B."/>
            <person name="Jarett J.K."/>
            <person name="Geller-Mcgrath D.E."/>
            <person name="Sieber C.M.K."/>
            <person name="Emerson J.B."/>
            <person name="Anantharaman K."/>
            <person name="Thomas B.C."/>
            <person name="Malmstrom R."/>
            <person name="Stieglmeier M."/>
            <person name="Klingl A."/>
            <person name="Woyke T."/>
            <person name="Ryan C.M."/>
            <person name="Banfield J.F."/>
        </authorList>
    </citation>
    <scope>NUCLEOTIDE SEQUENCE [LARGE SCALE GENOMIC DNA]</scope>
</reference>
<gene>
    <name evidence="3" type="ORF">COU31_04390</name>
</gene>